<dbReference type="InParanoid" id="A0A1B7MUR9"/>
<reference evidence="3 4" key="1">
    <citation type="submission" date="2016-06" db="EMBL/GenBank/DDBJ databases">
        <title>Comparative genomics of the ectomycorrhizal sister species Rhizopogon vinicolor and Rhizopogon vesiculosus (Basidiomycota: Boletales) reveals a divergence of the mating type B locus.</title>
        <authorList>
            <consortium name="DOE Joint Genome Institute"/>
            <person name="Mujic A.B."/>
            <person name="Kuo A."/>
            <person name="Tritt A."/>
            <person name="Lipzen A."/>
            <person name="Chen C."/>
            <person name="Johnson J."/>
            <person name="Sharma A."/>
            <person name="Barry K."/>
            <person name="Grigoriev I.V."/>
            <person name="Spatafora J.W."/>
        </authorList>
    </citation>
    <scope>NUCLEOTIDE SEQUENCE [LARGE SCALE GENOMIC DNA]</scope>
    <source>
        <strain evidence="3 4">AM-OR11-026</strain>
    </source>
</reference>
<feature type="transmembrane region" description="Helical" evidence="1">
    <location>
        <begin position="176"/>
        <end position="197"/>
    </location>
</feature>
<feature type="transmembrane region" description="Helical" evidence="1">
    <location>
        <begin position="87"/>
        <end position="113"/>
    </location>
</feature>
<evidence type="ECO:0000256" key="1">
    <source>
        <dbReference type="SAM" id="Phobius"/>
    </source>
</evidence>
<sequence length="316" mass="35067">MTVISNGPIWWPVINSSRVFSYFVVASSTAVIYDWVLTFGQEIELVWRQRCSLMTVLYLSVRYAGILFSVIMILGNVPSVSVIQTDVVSMVFSLVSEWMGVITNAMLEVIIIARLHAMYQQSRQMLIFLVVIFLIVQISCGVITVVVDSHTMTWEEFILSGNHICDNAGGSQLVSITWILGTVWEIIALCLAVWIAVKHFRELRRLGSSTGSIVGDCFTVLIKTHAFYFASFVVVSSLELLGQEVPAINDLNSTASVIYNVILQTFQVVQMFVLGPRLILGVREYHAKLVANSDAASGMTSIAFQERIHISTSNGV</sequence>
<name>A0A1B7MUR9_9AGAM</name>
<feature type="domain" description="DUF6533" evidence="2">
    <location>
        <begin position="22"/>
        <end position="67"/>
    </location>
</feature>
<evidence type="ECO:0000313" key="3">
    <source>
        <dbReference type="EMBL" id="OAX36339.1"/>
    </source>
</evidence>
<evidence type="ECO:0000259" key="2">
    <source>
        <dbReference type="Pfam" id="PF20151"/>
    </source>
</evidence>
<dbReference type="Pfam" id="PF20151">
    <property type="entry name" value="DUF6533"/>
    <property type="match status" value="1"/>
</dbReference>
<feature type="transmembrane region" description="Helical" evidence="1">
    <location>
        <begin position="20"/>
        <end position="39"/>
    </location>
</feature>
<organism evidence="3 4">
    <name type="scientific">Rhizopogon vinicolor AM-OR11-026</name>
    <dbReference type="NCBI Taxonomy" id="1314800"/>
    <lineage>
        <taxon>Eukaryota</taxon>
        <taxon>Fungi</taxon>
        <taxon>Dikarya</taxon>
        <taxon>Basidiomycota</taxon>
        <taxon>Agaricomycotina</taxon>
        <taxon>Agaricomycetes</taxon>
        <taxon>Agaricomycetidae</taxon>
        <taxon>Boletales</taxon>
        <taxon>Suillineae</taxon>
        <taxon>Rhizopogonaceae</taxon>
        <taxon>Rhizopogon</taxon>
    </lineage>
</organism>
<dbReference type="Proteomes" id="UP000092154">
    <property type="component" value="Unassembled WGS sequence"/>
</dbReference>
<dbReference type="EMBL" id="KV448424">
    <property type="protein sequence ID" value="OAX36339.1"/>
    <property type="molecule type" value="Genomic_DNA"/>
</dbReference>
<feature type="transmembrane region" description="Helical" evidence="1">
    <location>
        <begin position="125"/>
        <end position="147"/>
    </location>
</feature>
<keyword evidence="4" id="KW-1185">Reference proteome</keyword>
<dbReference type="OrthoDB" id="2628848at2759"/>
<proteinExistence type="predicted"/>
<feature type="transmembrane region" description="Helical" evidence="1">
    <location>
        <begin position="51"/>
        <end position="75"/>
    </location>
</feature>
<dbReference type="AlphaFoldDB" id="A0A1B7MUR9"/>
<keyword evidence="1" id="KW-0812">Transmembrane</keyword>
<dbReference type="InterPro" id="IPR045340">
    <property type="entry name" value="DUF6533"/>
</dbReference>
<dbReference type="STRING" id="1314800.A0A1B7MUR9"/>
<keyword evidence="1" id="KW-1133">Transmembrane helix</keyword>
<keyword evidence="1" id="KW-0472">Membrane</keyword>
<protein>
    <recommendedName>
        <fullName evidence="2">DUF6533 domain-containing protein</fullName>
    </recommendedName>
</protein>
<evidence type="ECO:0000313" key="4">
    <source>
        <dbReference type="Proteomes" id="UP000092154"/>
    </source>
</evidence>
<accession>A0A1B7MUR9</accession>
<gene>
    <name evidence="3" type="ORF">K503DRAFT_867650</name>
</gene>